<accession>A0A837CAK9</accession>
<evidence type="ECO:0000313" key="2">
    <source>
        <dbReference type="Proteomes" id="UP000024900"/>
    </source>
</evidence>
<name>A0A837CAK9_9BRAD</name>
<dbReference type="EMBL" id="ADOU02000007">
    <property type="protein sequence ID" value="KGJ66008.1"/>
    <property type="molecule type" value="Genomic_DNA"/>
</dbReference>
<dbReference type="Proteomes" id="UP000024900">
    <property type="component" value="Unassembled WGS sequence"/>
</dbReference>
<dbReference type="AlphaFoldDB" id="A0A837CAK9"/>
<reference evidence="1 2" key="1">
    <citation type="journal article" date="2014" name="BMC Genomics">
        <title>Comparative genomics of Bradyrhizobium japonicum CPAC 15 and Bradyrhizobium diazoefficiens CPAC 7: elite model strains for understanding symbiotic performance with soybean.</title>
        <authorList>
            <person name="Siqueira A.F."/>
            <person name="Ormeno-Orrillo E."/>
            <person name="Souza R.C."/>
            <person name="Rodrigues E.P."/>
            <person name="Almeida L.G."/>
            <person name="Barcellos F.G."/>
            <person name="Batista J.S."/>
            <person name="Nakatami A.S."/>
            <person name="Martinez-Romero E."/>
            <person name="Vasconcelos A.T."/>
            <person name="Hungria M."/>
        </authorList>
    </citation>
    <scope>NUCLEOTIDE SEQUENCE [LARGE SCALE GENOMIC DNA]</scope>
    <source>
        <strain evidence="1 2">SEMIA 5080</strain>
    </source>
</reference>
<sequence>MLEAGPITASSSTWWETGSPRFESQKVIRHAIARDIGTTTPSAARLPSQNAAQSAIIVRRFDRADIGLDGHGAIGVLRNRA</sequence>
<protein>
    <submittedName>
        <fullName evidence="1">Uncharacterized protein</fullName>
    </submittedName>
</protein>
<comment type="caution">
    <text evidence="1">The sequence shown here is derived from an EMBL/GenBank/DDBJ whole genome shotgun (WGS) entry which is preliminary data.</text>
</comment>
<gene>
    <name evidence="1" type="ORF">BJA5080_02655</name>
</gene>
<proteinExistence type="predicted"/>
<organism evidence="1 2">
    <name type="scientific">Bradyrhizobium diazoefficiens SEMIA 5080</name>
    <dbReference type="NCBI Taxonomy" id="754504"/>
    <lineage>
        <taxon>Bacteria</taxon>
        <taxon>Pseudomonadati</taxon>
        <taxon>Pseudomonadota</taxon>
        <taxon>Alphaproteobacteria</taxon>
        <taxon>Hyphomicrobiales</taxon>
        <taxon>Nitrobacteraceae</taxon>
        <taxon>Bradyrhizobium</taxon>
    </lineage>
</organism>
<evidence type="ECO:0000313" key="1">
    <source>
        <dbReference type="EMBL" id="KGJ66008.1"/>
    </source>
</evidence>